<evidence type="ECO:0000313" key="1">
    <source>
        <dbReference type="EMBL" id="JAH69436.1"/>
    </source>
</evidence>
<proteinExistence type="predicted"/>
<dbReference type="AlphaFoldDB" id="A0A0E9UUL3"/>
<name>A0A0E9UUL3_ANGAN</name>
<organism evidence="1">
    <name type="scientific">Anguilla anguilla</name>
    <name type="common">European freshwater eel</name>
    <name type="synonym">Muraena anguilla</name>
    <dbReference type="NCBI Taxonomy" id="7936"/>
    <lineage>
        <taxon>Eukaryota</taxon>
        <taxon>Metazoa</taxon>
        <taxon>Chordata</taxon>
        <taxon>Craniata</taxon>
        <taxon>Vertebrata</taxon>
        <taxon>Euteleostomi</taxon>
        <taxon>Actinopterygii</taxon>
        <taxon>Neopterygii</taxon>
        <taxon>Teleostei</taxon>
        <taxon>Anguilliformes</taxon>
        <taxon>Anguillidae</taxon>
        <taxon>Anguilla</taxon>
    </lineage>
</organism>
<reference evidence="1" key="2">
    <citation type="journal article" date="2015" name="Fish Shellfish Immunol.">
        <title>Early steps in the European eel (Anguilla anguilla)-Vibrio vulnificus interaction in the gills: Role of the RtxA13 toxin.</title>
        <authorList>
            <person name="Callol A."/>
            <person name="Pajuelo D."/>
            <person name="Ebbesson L."/>
            <person name="Teles M."/>
            <person name="MacKenzie S."/>
            <person name="Amaro C."/>
        </authorList>
    </citation>
    <scope>NUCLEOTIDE SEQUENCE</scope>
</reference>
<accession>A0A0E9UUL3</accession>
<sequence>MTPERHNCLFMKLILFQSFALYSV</sequence>
<reference evidence="1" key="1">
    <citation type="submission" date="2014-11" db="EMBL/GenBank/DDBJ databases">
        <authorList>
            <person name="Amaro Gonzalez C."/>
        </authorList>
    </citation>
    <scope>NUCLEOTIDE SEQUENCE</scope>
</reference>
<protein>
    <submittedName>
        <fullName evidence="1">Uncharacterized protein</fullName>
    </submittedName>
</protein>
<dbReference type="EMBL" id="GBXM01039141">
    <property type="protein sequence ID" value="JAH69436.1"/>
    <property type="molecule type" value="Transcribed_RNA"/>
</dbReference>